<keyword evidence="14 17" id="KW-0472">Membrane</keyword>
<dbReference type="Pfam" id="PF01127">
    <property type="entry name" value="Sdh_cyt"/>
    <property type="match status" value="1"/>
</dbReference>
<keyword evidence="19" id="KW-1185">Reference proteome</keyword>
<evidence type="ECO:0000256" key="7">
    <source>
        <dbReference type="ARBA" id="ARBA00022532"/>
    </source>
</evidence>
<comment type="subcellular location">
    <subcellularLocation>
        <location evidence="2">Cell inner membrane</location>
        <topology evidence="2">Multi-pass membrane protein</topology>
    </subcellularLocation>
</comment>
<keyword evidence="8 16" id="KW-0349">Heme</keyword>
<dbReference type="OrthoDB" id="9799441at2"/>
<keyword evidence="11" id="KW-0249">Electron transport</keyword>
<keyword evidence="13 16" id="KW-0408">Iron</keyword>
<feature type="transmembrane region" description="Helical" evidence="17">
    <location>
        <begin position="33"/>
        <end position="54"/>
    </location>
</feature>
<dbReference type="PROSITE" id="PS01001">
    <property type="entry name" value="SDH_CYT_2"/>
    <property type="match status" value="1"/>
</dbReference>
<comment type="similarity">
    <text evidence="4">Belongs to the cytochrome b560 family.</text>
</comment>
<dbReference type="InterPro" id="IPR034804">
    <property type="entry name" value="SQR/QFR_C/D"/>
</dbReference>
<evidence type="ECO:0000256" key="14">
    <source>
        <dbReference type="ARBA" id="ARBA00023136"/>
    </source>
</evidence>
<evidence type="ECO:0000256" key="8">
    <source>
        <dbReference type="ARBA" id="ARBA00022617"/>
    </source>
</evidence>
<feature type="transmembrane region" description="Helical" evidence="17">
    <location>
        <begin position="66"/>
        <end position="83"/>
    </location>
</feature>
<dbReference type="SUPFAM" id="SSF81343">
    <property type="entry name" value="Fumarate reductase respiratory complex transmembrane subunits"/>
    <property type="match status" value="1"/>
</dbReference>
<dbReference type="GO" id="GO:0046872">
    <property type="term" value="F:metal ion binding"/>
    <property type="evidence" value="ECO:0007669"/>
    <property type="project" value="UniProtKB-KW"/>
</dbReference>
<feature type="binding site" description="axial binding residue" evidence="16">
    <location>
        <position position="81"/>
    </location>
    <ligand>
        <name>heme</name>
        <dbReference type="ChEBI" id="CHEBI:30413"/>
        <note>ligand shared with second transmembrane subunit</note>
    </ligand>
    <ligandPart>
        <name>Fe</name>
        <dbReference type="ChEBI" id="CHEBI:18248"/>
    </ligandPart>
</feature>
<evidence type="ECO:0000256" key="1">
    <source>
        <dbReference type="ARBA" id="ARBA00004050"/>
    </source>
</evidence>
<dbReference type="KEGG" id="ptc:phytr_5080"/>
<gene>
    <name evidence="18" type="ORF">phytr_5080</name>
</gene>
<keyword evidence="6" id="KW-0813">Transport</keyword>
<dbReference type="Proteomes" id="UP000241762">
    <property type="component" value="Chromosome"/>
</dbReference>
<dbReference type="InterPro" id="IPR000701">
    <property type="entry name" value="SuccDH_FuR_B_TM-su"/>
</dbReference>
<evidence type="ECO:0000256" key="6">
    <source>
        <dbReference type="ARBA" id="ARBA00022448"/>
    </source>
</evidence>
<dbReference type="AlphaFoldDB" id="A0A2P1P880"/>
<evidence type="ECO:0000256" key="15">
    <source>
        <dbReference type="ARBA" id="ARBA00025912"/>
    </source>
</evidence>
<dbReference type="InterPro" id="IPR014314">
    <property type="entry name" value="Succ_DH_cytb556"/>
</dbReference>
<dbReference type="GO" id="GO:0005886">
    <property type="term" value="C:plasma membrane"/>
    <property type="evidence" value="ECO:0007669"/>
    <property type="project" value="UniProtKB-SubCell"/>
</dbReference>
<keyword evidence="9 17" id="KW-0812">Transmembrane</keyword>
<evidence type="ECO:0000256" key="17">
    <source>
        <dbReference type="SAM" id="Phobius"/>
    </source>
</evidence>
<name>A0A2P1P880_9RICK</name>
<dbReference type="PANTHER" id="PTHR10978:SF5">
    <property type="entry name" value="SUCCINATE DEHYDROGENASE CYTOCHROME B560 SUBUNIT, MITOCHONDRIAL"/>
    <property type="match status" value="1"/>
</dbReference>
<proteinExistence type="inferred from homology"/>
<dbReference type="GO" id="GO:0009055">
    <property type="term" value="F:electron transfer activity"/>
    <property type="evidence" value="ECO:0007669"/>
    <property type="project" value="InterPro"/>
</dbReference>
<dbReference type="EMBL" id="CP027845">
    <property type="protein sequence ID" value="AVP87455.1"/>
    <property type="molecule type" value="Genomic_DNA"/>
</dbReference>
<dbReference type="Gene3D" id="1.20.1300.10">
    <property type="entry name" value="Fumarate reductase/succinate dehydrogenase, transmembrane subunit"/>
    <property type="match status" value="1"/>
</dbReference>
<feature type="transmembrane region" description="Helical" evidence="17">
    <location>
        <begin position="104"/>
        <end position="124"/>
    </location>
</feature>
<dbReference type="PANTHER" id="PTHR10978">
    <property type="entry name" value="SUCCINATE DEHYDROGENASE CYTOCHROME B560 SUBUNIT"/>
    <property type="match status" value="1"/>
</dbReference>
<dbReference type="InterPro" id="IPR018495">
    <property type="entry name" value="Succ_DH_cyt_bsu_CS"/>
</dbReference>
<evidence type="ECO:0000256" key="10">
    <source>
        <dbReference type="ARBA" id="ARBA00022723"/>
    </source>
</evidence>
<evidence type="ECO:0000256" key="12">
    <source>
        <dbReference type="ARBA" id="ARBA00022989"/>
    </source>
</evidence>
<evidence type="ECO:0000256" key="13">
    <source>
        <dbReference type="ARBA" id="ARBA00023004"/>
    </source>
</evidence>
<evidence type="ECO:0000256" key="5">
    <source>
        <dbReference type="ARBA" id="ARBA00020076"/>
    </source>
</evidence>
<dbReference type="UniPathway" id="UPA00223"/>
<sequence>MSNNRSRPTSPHLGIYKPQITSVLSALHRISGIATFGAMILMTWWFIFVVFSGFSPFLMSLFEYTIFRLALFLSSIAFFFHLVTGVRHLLFDIGIGFSIESINFSGKVAIALFVLISIIFWLFIV</sequence>
<comment type="subunit">
    <text evidence="15">Part of an enzyme complex containing four subunits: a flavoprotein, an iron-sulfur protein, plus two membrane-anchoring proteins, SdhC and SdhD. The complex can form homotrimers.</text>
</comment>
<dbReference type="PROSITE" id="PS01000">
    <property type="entry name" value="SDH_CYT_1"/>
    <property type="match status" value="1"/>
</dbReference>
<evidence type="ECO:0000256" key="4">
    <source>
        <dbReference type="ARBA" id="ARBA00007244"/>
    </source>
</evidence>
<organism evidence="18 19">
    <name type="scientific">Candidatus Phycorickettsia trachydisci</name>
    <dbReference type="NCBI Taxonomy" id="2115978"/>
    <lineage>
        <taxon>Bacteria</taxon>
        <taxon>Pseudomonadati</taxon>
        <taxon>Pseudomonadota</taxon>
        <taxon>Alphaproteobacteria</taxon>
        <taxon>Rickettsiales</taxon>
        <taxon>Rickettsiaceae</taxon>
        <taxon>Candidatus Phycorickettsia</taxon>
    </lineage>
</organism>
<dbReference type="CDD" id="cd03499">
    <property type="entry name" value="SQR_TypeC_SdhC"/>
    <property type="match status" value="1"/>
</dbReference>
<comment type="pathway">
    <text evidence="3">Carbohydrate metabolism; tricarboxylic acid cycle.</text>
</comment>
<accession>A0A2P1P880</accession>
<dbReference type="PIRSF" id="PIRSF000178">
    <property type="entry name" value="SDH_cyt_b560"/>
    <property type="match status" value="1"/>
</dbReference>
<comment type="cofactor">
    <cofactor evidence="16">
        <name>heme</name>
        <dbReference type="ChEBI" id="CHEBI:30413"/>
    </cofactor>
    <text evidence="16">The heme is bound between the two transmembrane subunits.</text>
</comment>
<protein>
    <recommendedName>
        <fullName evidence="5">Succinate dehydrogenase cytochrome b556 subunit</fullName>
    </recommendedName>
</protein>
<evidence type="ECO:0000256" key="9">
    <source>
        <dbReference type="ARBA" id="ARBA00022692"/>
    </source>
</evidence>
<evidence type="ECO:0000256" key="16">
    <source>
        <dbReference type="PIRSR" id="PIRSR000178-1"/>
    </source>
</evidence>
<keyword evidence="7" id="KW-0816">Tricarboxylic acid cycle</keyword>
<comment type="function">
    <text evidence="1">Membrane-anchoring subunit of succinate dehydrogenase (SDH).</text>
</comment>
<evidence type="ECO:0000256" key="3">
    <source>
        <dbReference type="ARBA" id="ARBA00005163"/>
    </source>
</evidence>
<evidence type="ECO:0000313" key="18">
    <source>
        <dbReference type="EMBL" id="AVP87455.1"/>
    </source>
</evidence>
<dbReference type="GO" id="GO:0006099">
    <property type="term" value="P:tricarboxylic acid cycle"/>
    <property type="evidence" value="ECO:0007669"/>
    <property type="project" value="UniProtKB-UniPathway"/>
</dbReference>
<keyword evidence="12 17" id="KW-1133">Transmembrane helix</keyword>
<reference evidence="18 19" key="1">
    <citation type="submission" date="2018-03" db="EMBL/GenBank/DDBJ databases">
        <title>A gene transfer event suggests a long-term partnership between eustigmatophyte algae and a novel lineage of endosymbiotic bacteria.</title>
        <authorList>
            <person name="Yurchenko T."/>
            <person name="Sevcikova T."/>
            <person name="Pribyl P."/>
            <person name="El Karkouri K."/>
            <person name="Klimes V."/>
            <person name="Amaral R."/>
            <person name="Zbrankova V."/>
            <person name="Kim E."/>
            <person name="Raoult D."/>
            <person name="Santos L.M.A."/>
            <person name="Elias M."/>
        </authorList>
    </citation>
    <scope>NUCLEOTIDE SEQUENCE [LARGE SCALE GENOMIC DNA]</scope>
    <source>
        <strain evidence="18">CCALA 838</strain>
    </source>
</reference>
<evidence type="ECO:0000313" key="19">
    <source>
        <dbReference type="Proteomes" id="UP000241762"/>
    </source>
</evidence>
<keyword evidence="10 16" id="KW-0479">Metal-binding</keyword>
<dbReference type="NCBIfam" id="TIGR02970">
    <property type="entry name" value="succ_dehyd_cytB"/>
    <property type="match status" value="1"/>
</dbReference>
<evidence type="ECO:0000256" key="11">
    <source>
        <dbReference type="ARBA" id="ARBA00022982"/>
    </source>
</evidence>
<dbReference type="RefSeq" id="WP_106874317.1">
    <property type="nucleotide sequence ID" value="NZ_CP027845.1"/>
</dbReference>
<evidence type="ECO:0000256" key="2">
    <source>
        <dbReference type="ARBA" id="ARBA00004429"/>
    </source>
</evidence>